<protein>
    <submittedName>
        <fullName evidence="2">Uncharacterized protein</fullName>
    </submittedName>
</protein>
<dbReference type="EMBL" id="HBJA01114496">
    <property type="protein sequence ID" value="CAE0828168.1"/>
    <property type="molecule type" value="Transcribed_RNA"/>
</dbReference>
<organism evidence="2">
    <name type="scientific">Eutreptiella gymnastica</name>
    <dbReference type="NCBI Taxonomy" id="73025"/>
    <lineage>
        <taxon>Eukaryota</taxon>
        <taxon>Discoba</taxon>
        <taxon>Euglenozoa</taxon>
        <taxon>Euglenida</taxon>
        <taxon>Spirocuta</taxon>
        <taxon>Euglenophyceae</taxon>
        <taxon>Eutreptiales</taxon>
        <taxon>Eutreptiaceae</taxon>
        <taxon>Eutreptiella</taxon>
    </lineage>
</organism>
<gene>
    <name evidence="2" type="ORF">EGYM00163_LOCUS39437</name>
</gene>
<name>A0A7S4LGL1_9EUGL</name>
<feature type="region of interest" description="Disordered" evidence="1">
    <location>
        <begin position="87"/>
        <end position="112"/>
    </location>
</feature>
<accession>A0A7S4LGL1</accession>
<reference evidence="2" key="1">
    <citation type="submission" date="2021-01" db="EMBL/GenBank/DDBJ databases">
        <authorList>
            <person name="Corre E."/>
            <person name="Pelletier E."/>
            <person name="Niang G."/>
            <person name="Scheremetjew M."/>
            <person name="Finn R."/>
            <person name="Kale V."/>
            <person name="Holt S."/>
            <person name="Cochrane G."/>
            <person name="Meng A."/>
            <person name="Brown T."/>
            <person name="Cohen L."/>
        </authorList>
    </citation>
    <scope>NUCLEOTIDE SEQUENCE</scope>
    <source>
        <strain evidence="2">CCMP1594</strain>
    </source>
</reference>
<evidence type="ECO:0000256" key="1">
    <source>
        <dbReference type="SAM" id="MobiDB-lite"/>
    </source>
</evidence>
<evidence type="ECO:0000313" key="2">
    <source>
        <dbReference type="EMBL" id="CAE0828168.1"/>
    </source>
</evidence>
<sequence>MYAALTDTALVNPLKISLILTIALFLSLARCNTSVPTTARPPDEHTFQSCCSVAKRNQRDHEYTWNIPGGMFAQPIITLSIPGTPLKTTHLQKHAPSVQNSGPSDPWQASDA</sequence>
<proteinExistence type="predicted"/>
<dbReference type="AlphaFoldDB" id="A0A7S4LGL1"/>